<comment type="caution">
    <text evidence="18">The sequence shown here is derived from an EMBL/GenBank/DDBJ whole genome shotgun (WGS) entry which is preliminary data.</text>
</comment>
<organism evidence="18 19">
    <name type="scientific">Fulvivirga sedimenti</name>
    <dbReference type="NCBI Taxonomy" id="2879465"/>
    <lineage>
        <taxon>Bacteria</taxon>
        <taxon>Pseudomonadati</taxon>
        <taxon>Bacteroidota</taxon>
        <taxon>Cytophagia</taxon>
        <taxon>Cytophagales</taxon>
        <taxon>Fulvivirgaceae</taxon>
        <taxon>Fulvivirga</taxon>
    </lineage>
</organism>
<dbReference type="AlphaFoldDB" id="A0A9X1HYE2"/>
<dbReference type="RefSeq" id="WP_225699693.1">
    <property type="nucleotide sequence ID" value="NZ_JAIXNE010000007.1"/>
</dbReference>
<comment type="pathway">
    <text evidence="4 14">Carbohydrate metabolism; hexose metabolism.</text>
</comment>
<comment type="subunit">
    <text evidence="6">Monomer.</text>
</comment>
<dbReference type="InterPro" id="IPR018052">
    <property type="entry name" value="Ald1_epimerase_CS"/>
</dbReference>
<protein>
    <recommendedName>
        <fullName evidence="8 14">Aldose 1-epimerase</fullName>
        <ecNumber evidence="7 14">5.1.3.3</ecNumber>
    </recommendedName>
</protein>
<dbReference type="Proteomes" id="UP001139409">
    <property type="component" value="Unassembled WGS sequence"/>
</dbReference>
<feature type="active site" description="Proton donor" evidence="15">
    <location>
        <position position="189"/>
    </location>
</feature>
<evidence type="ECO:0000256" key="16">
    <source>
        <dbReference type="PIRSR" id="PIRSR005096-2"/>
    </source>
</evidence>
<evidence type="ECO:0000256" key="12">
    <source>
        <dbReference type="ARBA" id="ARBA00023235"/>
    </source>
</evidence>
<evidence type="ECO:0000256" key="9">
    <source>
        <dbReference type="ARBA" id="ARBA00022490"/>
    </source>
</evidence>
<dbReference type="EMBL" id="JAIXNE010000007">
    <property type="protein sequence ID" value="MCA6078832.1"/>
    <property type="molecule type" value="Genomic_DNA"/>
</dbReference>
<keyword evidence="9" id="KW-0963">Cytoplasm</keyword>
<dbReference type="GO" id="GO:0030246">
    <property type="term" value="F:carbohydrate binding"/>
    <property type="evidence" value="ECO:0007669"/>
    <property type="project" value="InterPro"/>
</dbReference>
<evidence type="ECO:0000256" key="7">
    <source>
        <dbReference type="ARBA" id="ARBA00013185"/>
    </source>
</evidence>
<evidence type="ECO:0000256" key="15">
    <source>
        <dbReference type="PIRSR" id="PIRSR005096-1"/>
    </source>
</evidence>
<dbReference type="PIRSF" id="PIRSF005096">
    <property type="entry name" value="GALM"/>
    <property type="match status" value="1"/>
</dbReference>
<comment type="catalytic activity">
    <reaction evidence="1 14">
        <text>alpha-D-glucose = beta-D-glucose</text>
        <dbReference type="Rhea" id="RHEA:10264"/>
        <dbReference type="ChEBI" id="CHEBI:15903"/>
        <dbReference type="ChEBI" id="CHEBI:17925"/>
        <dbReference type="EC" id="5.1.3.3"/>
    </reaction>
</comment>
<evidence type="ECO:0000256" key="4">
    <source>
        <dbReference type="ARBA" id="ARBA00005028"/>
    </source>
</evidence>
<keyword evidence="10" id="KW-0597">Phosphoprotein</keyword>
<dbReference type="GO" id="GO:0033499">
    <property type="term" value="P:galactose catabolic process via UDP-galactose, Leloir pathway"/>
    <property type="evidence" value="ECO:0007669"/>
    <property type="project" value="TreeGrafter"/>
</dbReference>
<dbReference type="SUPFAM" id="SSF74650">
    <property type="entry name" value="Galactose mutarotase-like"/>
    <property type="match status" value="1"/>
</dbReference>
<keyword evidence="11" id="KW-0106">Calcium</keyword>
<name>A0A9X1HYE2_9BACT</name>
<comment type="similarity">
    <text evidence="5 14">Belongs to the aldose epimerase family.</text>
</comment>
<accession>A0A9X1HYE2</accession>
<evidence type="ECO:0000256" key="6">
    <source>
        <dbReference type="ARBA" id="ARBA00011245"/>
    </source>
</evidence>
<evidence type="ECO:0000256" key="8">
    <source>
        <dbReference type="ARBA" id="ARBA00014165"/>
    </source>
</evidence>
<dbReference type="GO" id="GO:0006006">
    <property type="term" value="P:glucose metabolic process"/>
    <property type="evidence" value="ECO:0007669"/>
    <property type="project" value="TreeGrafter"/>
</dbReference>
<evidence type="ECO:0000256" key="13">
    <source>
        <dbReference type="ARBA" id="ARBA00023277"/>
    </source>
</evidence>
<dbReference type="EC" id="5.1.3.3" evidence="7 14"/>
<dbReference type="GO" id="GO:0005737">
    <property type="term" value="C:cytoplasm"/>
    <property type="evidence" value="ECO:0007669"/>
    <property type="project" value="UniProtKB-SubCell"/>
</dbReference>
<evidence type="ECO:0000313" key="18">
    <source>
        <dbReference type="EMBL" id="MCA6078832.1"/>
    </source>
</evidence>
<dbReference type="GO" id="GO:0004034">
    <property type="term" value="F:aldose 1-epimerase activity"/>
    <property type="evidence" value="ECO:0007669"/>
    <property type="project" value="UniProtKB-EC"/>
</dbReference>
<feature type="binding site" evidence="17">
    <location>
        <begin position="89"/>
        <end position="90"/>
    </location>
    <ligand>
        <name>beta-D-galactose</name>
        <dbReference type="ChEBI" id="CHEBI:27667"/>
    </ligand>
</feature>
<evidence type="ECO:0000256" key="14">
    <source>
        <dbReference type="PIRNR" id="PIRNR005096"/>
    </source>
</evidence>
<dbReference type="NCBIfam" id="NF008277">
    <property type="entry name" value="PRK11055.1"/>
    <property type="match status" value="1"/>
</dbReference>
<proteinExistence type="inferred from homology"/>
<dbReference type="InterPro" id="IPR008183">
    <property type="entry name" value="Aldose_1/G6P_1-epimerase"/>
</dbReference>
<keyword evidence="12 14" id="KW-0413">Isomerase</keyword>
<comment type="cofactor">
    <cofactor evidence="2">
        <name>Ca(2+)</name>
        <dbReference type="ChEBI" id="CHEBI:29108"/>
    </cofactor>
</comment>
<reference evidence="18" key="1">
    <citation type="submission" date="2021-09" db="EMBL/GenBank/DDBJ databases">
        <title>Fulvivirga sp. isolated from coastal sediment.</title>
        <authorList>
            <person name="Yu H."/>
        </authorList>
    </citation>
    <scope>NUCLEOTIDE SEQUENCE</scope>
    <source>
        <strain evidence="18">1062</strain>
    </source>
</reference>
<dbReference type="InterPro" id="IPR047215">
    <property type="entry name" value="Galactose_mutarotase-like"/>
</dbReference>
<evidence type="ECO:0000256" key="2">
    <source>
        <dbReference type="ARBA" id="ARBA00001913"/>
    </source>
</evidence>
<sequence length="363" mass="40462">MHGQIEENGIMVTEKLFGTLPTGEDILLYTLRNRNGLEVEIMNYGGIIVSIRTPDRHGKFDDIVLGFDDLQGYLGYHPFYGAIVGRFANRIRNATFHLDGNQYTLAANIPPHHLHGGNKGFDKVVWKCRTEQETDKARVILTYFSPDMEEGYPGNLDVEVIYSLTDSNELELSYSASTDKPTIINLTNHSYFNLKGAGEGTALDHILQINADEITNTDESLIPTGELIKVEGTPFDFRKPCRIGARIDADNILLKNGGGYDQNFVIRQSADSLTLAARVEEPHSGRVMEVFTTEPGMQLFTANFGDGITVGKGGRKYHARDAFCLETQHFPDAPNHPEFQSTVLRPGEQFSSKTVFSFSTFDK</sequence>
<evidence type="ECO:0000256" key="1">
    <source>
        <dbReference type="ARBA" id="ARBA00001614"/>
    </source>
</evidence>
<dbReference type="InterPro" id="IPR011013">
    <property type="entry name" value="Gal_mutarotase_sf_dom"/>
</dbReference>
<evidence type="ECO:0000256" key="5">
    <source>
        <dbReference type="ARBA" id="ARBA00006206"/>
    </source>
</evidence>
<gene>
    <name evidence="18" type="ORF">LDX50_28415</name>
</gene>
<feature type="binding site" evidence="17">
    <location>
        <begin position="189"/>
        <end position="191"/>
    </location>
    <ligand>
        <name>beta-D-galactose</name>
        <dbReference type="ChEBI" id="CHEBI:27667"/>
    </ligand>
</feature>
<dbReference type="Pfam" id="PF01263">
    <property type="entry name" value="Aldose_epim"/>
    <property type="match status" value="1"/>
</dbReference>
<keyword evidence="13 14" id="KW-0119">Carbohydrate metabolism</keyword>
<keyword evidence="19" id="KW-1185">Reference proteome</keyword>
<dbReference type="InterPro" id="IPR014718">
    <property type="entry name" value="GH-type_carb-bd"/>
</dbReference>
<dbReference type="PANTHER" id="PTHR10091:SF0">
    <property type="entry name" value="GALACTOSE MUTAROTASE"/>
    <property type="match status" value="1"/>
</dbReference>
<comment type="subcellular location">
    <subcellularLocation>
        <location evidence="3">Cytoplasm</location>
    </subcellularLocation>
</comment>
<evidence type="ECO:0000256" key="17">
    <source>
        <dbReference type="PIRSR" id="PIRSR005096-3"/>
    </source>
</evidence>
<evidence type="ECO:0000256" key="3">
    <source>
        <dbReference type="ARBA" id="ARBA00004496"/>
    </source>
</evidence>
<evidence type="ECO:0000256" key="11">
    <source>
        <dbReference type="ARBA" id="ARBA00022837"/>
    </source>
</evidence>
<evidence type="ECO:0000256" key="10">
    <source>
        <dbReference type="ARBA" id="ARBA00022553"/>
    </source>
</evidence>
<feature type="binding site" evidence="16">
    <location>
        <position position="261"/>
    </location>
    <ligand>
        <name>beta-D-galactose</name>
        <dbReference type="ChEBI" id="CHEBI:27667"/>
    </ligand>
</feature>
<dbReference type="PANTHER" id="PTHR10091">
    <property type="entry name" value="ALDOSE-1-EPIMERASE"/>
    <property type="match status" value="1"/>
</dbReference>
<dbReference type="FunFam" id="2.70.98.10:FF:000003">
    <property type="entry name" value="Aldose 1-epimerase"/>
    <property type="match status" value="1"/>
</dbReference>
<dbReference type="PROSITE" id="PS00545">
    <property type="entry name" value="ALDOSE_1_EPIMERASE"/>
    <property type="match status" value="1"/>
</dbReference>
<feature type="active site" description="Proton acceptor" evidence="15">
    <location>
        <position position="326"/>
    </location>
</feature>
<dbReference type="CDD" id="cd09019">
    <property type="entry name" value="galactose_mutarotase_like"/>
    <property type="match status" value="1"/>
</dbReference>
<dbReference type="Gene3D" id="2.70.98.10">
    <property type="match status" value="1"/>
</dbReference>
<dbReference type="InterPro" id="IPR015443">
    <property type="entry name" value="Aldose_1-epimerase"/>
</dbReference>
<evidence type="ECO:0000313" key="19">
    <source>
        <dbReference type="Proteomes" id="UP001139409"/>
    </source>
</evidence>